<dbReference type="Gene3D" id="2.60.210.10">
    <property type="entry name" value="Apoptosis, Tumor Necrosis Factor Receptor Associated Protein 2, Chain A"/>
    <property type="match status" value="1"/>
</dbReference>
<feature type="domain" description="MATH" evidence="2">
    <location>
        <begin position="7"/>
        <end position="137"/>
    </location>
</feature>
<evidence type="ECO:0000313" key="4">
    <source>
        <dbReference type="Proteomes" id="UP000654075"/>
    </source>
</evidence>
<dbReference type="InterPro" id="IPR008974">
    <property type="entry name" value="TRAF-like"/>
</dbReference>
<evidence type="ECO:0008006" key="5">
    <source>
        <dbReference type="Google" id="ProtNLM"/>
    </source>
</evidence>
<dbReference type="GO" id="GO:0030163">
    <property type="term" value="P:protein catabolic process"/>
    <property type="evidence" value="ECO:0007669"/>
    <property type="project" value="UniProtKB-ARBA"/>
</dbReference>
<dbReference type="AlphaFoldDB" id="A0A813GUI3"/>
<dbReference type="OrthoDB" id="6418787at2759"/>
<dbReference type="CDD" id="cd18186">
    <property type="entry name" value="BTB_POZ_ZBTB_KLHL-like"/>
    <property type="match status" value="1"/>
</dbReference>
<reference evidence="3" key="1">
    <citation type="submission" date="2021-02" db="EMBL/GenBank/DDBJ databases">
        <authorList>
            <person name="Dougan E. K."/>
            <person name="Rhodes N."/>
            <person name="Thang M."/>
            <person name="Chan C."/>
        </authorList>
    </citation>
    <scope>NUCLEOTIDE SEQUENCE</scope>
</reference>
<organism evidence="3 4">
    <name type="scientific">Polarella glacialis</name>
    <name type="common">Dinoflagellate</name>
    <dbReference type="NCBI Taxonomy" id="89957"/>
    <lineage>
        <taxon>Eukaryota</taxon>
        <taxon>Sar</taxon>
        <taxon>Alveolata</taxon>
        <taxon>Dinophyceae</taxon>
        <taxon>Suessiales</taxon>
        <taxon>Suessiaceae</taxon>
        <taxon>Polarella</taxon>
    </lineage>
</organism>
<dbReference type="Pfam" id="PF22486">
    <property type="entry name" value="MATH_2"/>
    <property type="match status" value="1"/>
</dbReference>
<dbReference type="InterPro" id="IPR000210">
    <property type="entry name" value="BTB/POZ_dom"/>
</dbReference>
<dbReference type="InterPro" id="IPR011333">
    <property type="entry name" value="SKP1/BTB/POZ_sf"/>
</dbReference>
<accession>A0A813GUI3</accession>
<dbReference type="SUPFAM" id="SSF49599">
    <property type="entry name" value="TRAF domain-like"/>
    <property type="match status" value="1"/>
</dbReference>
<dbReference type="SMART" id="SM00225">
    <property type="entry name" value="BTB"/>
    <property type="match status" value="1"/>
</dbReference>
<dbReference type="Proteomes" id="UP000654075">
    <property type="component" value="Unassembled WGS sequence"/>
</dbReference>
<sequence>MASTNCRVSFEFRVPYHSEAQYILGEVVRSPQLSIGDYETCLLVFPRGTASAEGKAVSAFVEVRPQDATGDWELPDVKYSISVYRRGQPAEERKDKHTFNNLQTDRGWHDMIHTTKVRVLQERGYLLPAQMELVFLVEVAGNFLQMRPTKRAKLGYGTELWRDMKFTDMVLCAQDDGGPELPCHRSVLAKSSEVFDRMLSSDMREGSERRLVIRNADIETLRAFLEYIYTGSLPEVAVGNAPYLQELLALGDLYGMPELVTNCAQKLTGLLSAANVGVVFRALRACRHFPSVEACMSRAKTQLKASDEMLEALLASL</sequence>
<evidence type="ECO:0000259" key="2">
    <source>
        <dbReference type="PROSITE" id="PS50144"/>
    </source>
</evidence>
<feature type="domain" description="BTB" evidence="1">
    <location>
        <begin position="167"/>
        <end position="233"/>
    </location>
</feature>
<dbReference type="EMBL" id="CAJNNV010029096">
    <property type="protein sequence ID" value="CAE8627040.1"/>
    <property type="molecule type" value="Genomic_DNA"/>
</dbReference>
<proteinExistence type="predicted"/>
<dbReference type="SUPFAM" id="SSF54695">
    <property type="entry name" value="POZ domain"/>
    <property type="match status" value="1"/>
</dbReference>
<dbReference type="PANTHER" id="PTHR24413">
    <property type="entry name" value="SPECKLE-TYPE POZ PROTEIN"/>
    <property type="match status" value="1"/>
</dbReference>
<dbReference type="CDD" id="cd00121">
    <property type="entry name" value="MATH"/>
    <property type="match status" value="1"/>
</dbReference>
<dbReference type="Pfam" id="PF00651">
    <property type="entry name" value="BTB"/>
    <property type="match status" value="1"/>
</dbReference>
<evidence type="ECO:0000259" key="1">
    <source>
        <dbReference type="PROSITE" id="PS50097"/>
    </source>
</evidence>
<dbReference type="PROSITE" id="PS50097">
    <property type="entry name" value="BTB"/>
    <property type="match status" value="1"/>
</dbReference>
<name>A0A813GUI3_POLGL</name>
<evidence type="ECO:0000313" key="3">
    <source>
        <dbReference type="EMBL" id="CAE8627040.1"/>
    </source>
</evidence>
<protein>
    <recommendedName>
        <fullName evidence="5">BTB domain-containing protein</fullName>
    </recommendedName>
</protein>
<dbReference type="Gene3D" id="3.30.710.10">
    <property type="entry name" value="Potassium Channel Kv1.1, Chain A"/>
    <property type="match status" value="1"/>
</dbReference>
<gene>
    <name evidence="3" type="ORF">PGLA1383_LOCUS43910</name>
</gene>
<comment type="caution">
    <text evidence="3">The sequence shown here is derived from an EMBL/GenBank/DDBJ whole genome shotgun (WGS) entry which is preliminary data.</text>
</comment>
<keyword evidence="4" id="KW-1185">Reference proteome</keyword>
<dbReference type="InterPro" id="IPR002083">
    <property type="entry name" value="MATH/TRAF_dom"/>
</dbReference>
<dbReference type="PROSITE" id="PS50144">
    <property type="entry name" value="MATH"/>
    <property type="match status" value="1"/>
</dbReference>